<dbReference type="OrthoDB" id="10498926at2759"/>
<gene>
    <name evidence="2" type="ORF">VSDG_01647</name>
</gene>
<evidence type="ECO:0000313" key="3">
    <source>
        <dbReference type="Proteomes" id="UP000284375"/>
    </source>
</evidence>
<comment type="caution">
    <text evidence="2">The sequence shown here is derived from an EMBL/GenBank/DDBJ whole genome shotgun (WGS) entry which is preliminary data.</text>
</comment>
<feature type="compositionally biased region" description="Low complexity" evidence="1">
    <location>
        <begin position="43"/>
        <end position="55"/>
    </location>
</feature>
<accession>A0A423WH72</accession>
<name>A0A423WH72_CYTCH</name>
<protein>
    <submittedName>
        <fullName evidence="2">Uncharacterized protein</fullName>
    </submittedName>
</protein>
<feature type="compositionally biased region" description="Basic and acidic residues" evidence="1">
    <location>
        <begin position="1"/>
        <end position="10"/>
    </location>
</feature>
<dbReference type="EMBL" id="LJZO01000004">
    <property type="protein sequence ID" value="ROW02683.1"/>
    <property type="molecule type" value="Genomic_DNA"/>
</dbReference>
<evidence type="ECO:0000256" key="1">
    <source>
        <dbReference type="SAM" id="MobiDB-lite"/>
    </source>
</evidence>
<organism evidence="2 3">
    <name type="scientific">Cytospora chrysosperma</name>
    <name type="common">Cytospora canker fungus</name>
    <name type="synonym">Sphaeria chrysosperma</name>
    <dbReference type="NCBI Taxonomy" id="252740"/>
    <lineage>
        <taxon>Eukaryota</taxon>
        <taxon>Fungi</taxon>
        <taxon>Dikarya</taxon>
        <taxon>Ascomycota</taxon>
        <taxon>Pezizomycotina</taxon>
        <taxon>Sordariomycetes</taxon>
        <taxon>Sordariomycetidae</taxon>
        <taxon>Diaporthales</taxon>
        <taxon>Cytosporaceae</taxon>
        <taxon>Cytospora</taxon>
    </lineage>
</organism>
<proteinExistence type="predicted"/>
<reference evidence="2 3" key="1">
    <citation type="submission" date="2015-09" db="EMBL/GenBank/DDBJ databases">
        <title>Host preference determinants of Valsa canker pathogens revealed by comparative genomics.</title>
        <authorList>
            <person name="Yin Z."/>
            <person name="Huang L."/>
        </authorList>
    </citation>
    <scope>NUCLEOTIDE SEQUENCE [LARGE SCALE GENOMIC DNA]</scope>
    <source>
        <strain evidence="2 3">YSFL</strain>
    </source>
</reference>
<feature type="region of interest" description="Disordered" evidence="1">
    <location>
        <begin position="1"/>
        <end position="98"/>
    </location>
</feature>
<feature type="region of interest" description="Disordered" evidence="1">
    <location>
        <begin position="137"/>
        <end position="161"/>
    </location>
</feature>
<keyword evidence="3" id="KW-1185">Reference proteome</keyword>
<feature type="compositionally biased region" description="Basic and acidic residues" evidence="1">
    <location>
        <begin position="62"/>
        <end position="80"/>
    </location>
</feature>
<feature type="compositionally biased region" description="Polar residues" evidence="1">
    <location>
        <begin position="20"/>
        <end position="34"/>
    </location>
</feature>
<dbReference type="Proteomes" id="UP000284375">
    <property type="component" value="Unassembled WGS sequence"/>
</dbReference>
<feature type="compositionally biased region" description="Basic and acidic residues" evidence="1">
    <location>
        <begin position="137"/>
        <end position="149"/>
    </location>
</feature>
<evidence type="ECO:0000313" key="2">
    <source>
        <dbReference type="EMBL" id="ROW02683.1"/>
    </source>
</evidence>
<sequence length="161" mass="17903">MDPEETKDTITVRGPFRQWQPATNTTDNDKQGASCSDDKPAGSSSSSTINSTTGSLMYSSESPKDATRADTPHPHPERTSRCRAKQHRPGGPADAWSPLKRACGFCRSFLGPNTACLHPSRQHRVMRRGDRLLVRARDFPATYHPEESAPVKTQRKTRENQ</sequence>
<dbReference type="AlphaFoldDB" id="A0A423WH72"/>